<dbReference type="Pfam" id="PF01507">
    <property type="entry name" value="PAPS_reduct"/>
    <property type="match status" value="1"/>
</dbReference>
<dbReference type="PANTHER" id="PTHR43196">
    <property type="entry name" value="SULFATE ADENYLYLTRANSFERASE SUBUNIT 2"/>
    <property type="match status" value="1"/>
</dbReference>
<dbReference type="GO" id="GO:0005524">
    <property type="term" value="F:ATP binding"/>
    <property type="evidence" value="ECO:0007669"/>
    <property type="project" value="UniProtKB-KW"/>
</dbReference>
<sequence>MDSYSLSYLKQLESESIHIIREVVAECKNPVMLYSVGKDSSVMIRLAQKAFYPGRFPFPLMHVDTGYKFPEMYDFRDQFCKQIGAKLIVERNEEWIAKGAHPLNLGTDTCCAHLKTQGLLMALKKHGFDAAFGGARREEEKSRAKERVCSIRDEFGQWDPKNQRPELWDLYNTRLNEGQSIRIFPLSNWTEIDIWSYIKLEKIPVVPLYFAQQREVIERQGILILASSYSIVANNPKAMIAPKDIEVASCRFRSLGCMPCTGAVRSTATTVDEIIEELRHVKKSERENRLIDLGSDAAMEQKKKEGYF</sequence>
<comment type="similarity">
    <text evidence="1">Belongs to the PAPS reductase family. CysD subfamily.</text>
</comment>
<dbReference type="InterPro" id="IPR050128">
    <property type="entry name" value="Sulfate_adenylyltrnsfr_sub2"/>
</dbReference>
<evidence type="ECO:0000259" key="10">
    <source>
        <dbReference type="Pfam" id="PF01507"/>
    </source>
</evidence>
<dbReference type="AlphaFoldDB" id="A0A081C013"/>
<dbReference type="eggNOG" id="COG0175">
    <property type="taxonomic scope" value="Bacteria"/>
</dbReference>
<feature type="domain" description="Phosphoadenosine phosphosulphate reductase" evidence="10">
    <location>
        <begin position="29"/>
        <end position="262"/>
    </location>
</feature>
<protein>
    <recommendedName>
        <fullName evidence="3">Sulfate adenylyltransferase subunit 2</fullName>
        <ecNumber evidence="2">2.7.7.4</ecNumber>
    </recommendedName>
    <alternativeName>
        <fullName evidence="8">ATP-sulfurylase small subunit</fullName>
    </alternativeName>
    <alternativeName>
        <fullName evidence="9">Sulfate adenylate transferase</fullName>
    </alternativeName>
</protein>
<dbReference type="NCBIfam" id="NF009214">
    <property type="entry name" value="PRK12563.1"/>
    <property type="match status" value="1"/>
</dbReference>
<evidence type="ECO:0000256" key="3">
    <source>
        <dbReference type="ARBA" id="ARBA00022004"/>
    </source>
</evidence>
<dbReference type="NCBIfam" id="TIGR02039">
    <property type="entry name" value="CysD"/>
    <property type="match status" value="1"/>
</dbReference>
<dbReference type="SUPFAM" id="SSF52402">
    <property type="entry name" value="Adenine nucleotide alpha hydrolases-like"/>
    <property type="match status" value="1"/>
</dbReference>
<evidence type="ECO:0000256" key="4">
    <source>
        <dbReference type="ARBA" id="ARBA00022679"/>
    </source>
</evidence>
<evidence type="ECO:0000256" key="8">
    <source>
        <dbReference type="ARBA" id="ARBA00030256"/>
    </source>
</evidence>
<dbReference type="NCBIfam" id="NF003587">
    <property type="entry name" value="PRK05253.1"/>
    <property type="match status" value="1"/>
</dbReference>
<organism evidence="11">
    <name type="scientific">Vecturithrix granuli</name>
    <dbReference type="NCBI Taxonomy" id="1499967"/>
    <lineage>
        <taxon>Bacteria</taxon>
        <taxon>Candidatus Moduliflexota</taxon>
        <taxon>Candidatus Vecturitrichia</taxon>
        <taxon>Candidatus Vecturitrichales</taxon>
        <taxon>Candidatus Vecturitrichaceae</taxon>
        <taxon>Candidatus Vecturithrix</taxon>
    </lineage>
</organism>
<reference evidence="11" key="1">
    <citation type="journal article" date="2015" name="PeerJ">
        <title>First genomic representation of candidate bacterial phylum KSB3 points to enhanced environmental sensing as a trigger of wastewater bulking.</title>
        <authorList>
            <person name="Sekiguchi Y."/>
            <person name="Ohashi A."/>
            <person name="Parks D.H."/>
            <person name="Yamauchi T."/>
            <person name="Tyson G.W."/>
            <person name="Hugenholtz P."/>
        </authorList>
    </citation>
    <scope>NUCLEOTIDE SEQUENCE [LARGE SCALE GENOMIC DNA]</scope>
</reference>
<keyword evidence="5 11" id="KW-0548">Nucleotidyltransferase</keyword>
<keyword evidence="4 11" id="KW-0808">Transferase</keyword>
<dbReference type="PANTHER" id="PTHR43196:SF1">
    <property type="entry name" value="SULFATE ADENYLYLTRANSFERASE SUBUNIT 2"/>
    <property type="match status" value="1"/>
</dbReference>
<dbReference type="InterPro" id="IPR014729">
    <property type="entry name" value="Rossmann-like_a/b/a_fold"/>
</dbReference>
<keyword evidence="6" id="KW-0547">Nucleotide-binding</keyword>
<evidence type="ECO:0000313" key="11">
    <source>
        <dbReference type="EMBL" id="GAK57918.1"/>
    </source>
</evidence>
<evidence type="ECO:0000256" key="1">
    <source>
        <dbReference type="ARBA" id="ARBA00008885"/>
    </source>
</evidence>
<dbReference type="PIRSF" id="PIRSF002936">
    <property type="entry name" value="CysDAde_trans"/>
    <property type="match status" value="1"/>
</dbReference>
<dbReference type="Proteomes" id="UP000030661">
    <property type="component" value="Unassembled WGS sequence"/>
</dbReference>
<evidence type="ECO:0000256" key="7">
    <source>
        <dbReference type="ARBA" id="ARBA00022840"/>
    </source>
</evidence>
<evidence type="ECO:0000256" key="5">
    <source>
        <dbReference type="ARBA" id="ARBA00022695"/>
    </source>
</evidence>
<keyword evidence="7" id="KW-0067">ATP-binding</keyword>
<evidence type="ECO:0000256" key="2">
    <source>
        <dbReference type="ARBA" id="ARBA00012391"/>
    </source>
</evidence>
<dbReference type="FunFam" id="3.40.50.620:FF:000002">
    <property type="entry name" value="Sulfate adenylyltransferase subunit 2"/>
    <property type="match status" value="1"/>
</dbReference>
<dbReference type="InterPro" id="IPR011784">
    <property type="entry name" value="SO4_adenylTrfase_ssu"/>
</dbReference>
<dbReference type="STRING" id="1499967.U27_04890"/>
<gene>
    <name evidence="11" type="ORF">U27_04890</name>
</gene>
<dbReference type="EMBL" id="DF820466">
    <property type="protein sequence ID" value="GAK57918.1"/>
    <property type="molecule type" value="Genomic_DNA"/>
</dbReference>
<evidence type="ECO:0000256" key="9">
    <source>
        <dbReference type="ARBA" id="ARBA00031812"/>
    </source>
</evidence>
<dbReference type="Gene3D" id="3.40.50.620">
    <property type="entry name" value="HUPs"/>
    <property type="match status" value="1"/>
</dbReference>
<evidence type="ECO:0000313" key="12">
    <source>
        <dbReference type="Proteomes" id="UP000030661"/>
    </source>
</evidence>
<dbReference type="GO" id="GO:0004781">
    <property type="term" value="F:sulfate adenylyltransferase (ATP) activity"/>
    <property type="evidence" value="ECO:0007669"/>
    <property type="project" value="UniProtKB-EC"/>
</dbReference>
<evidence type="ECO:0000256" key="6">
    <source>
        <dbReference type="ARBA" id="ARBA00022741"/>
    </source>
</evidence>
<proteinExistence type="inferred from homology"/>
<dbReference type="EC" id="2.7.7.4" evidence="2"/>
<keyword evidence="12" id="KW-1185">Reference proteome</keyword>
<dbReference type="InterPro" id="IPR002500">
    <property type="entry name" value="PAPS_reduct_dom"/>
</dbReference>
<dbReference type="HOGENOM" id="CLU_043026_0_0_0"/>
<name>A0A081C013_VECG1</name>
<dbReference type="GO" id="GO:0000103">
    <property type="term" value="P:sulfate assimilation"/>
    <property type="evidence" value="ECO:0007669"/>
    <property type="project" value="InterPro"/>
</dbReference>
<accession>A0A081C013</accession>